<dbReference type="Proteomes" id="UP001316803">
    <property type="component" value="Unassembled WGS sequence"/>
</dbReference>
<gene>
    <name evidence="1" type="ORF">OHC33_002771</name>
</gene>
<reference evidence="1 2" key="1">
    <citation type="submission" date="2022-12" db="EMBL/GenBank/DDBJ databases">
        <title>Genomic features and morphological characterization of a novel Knufia sp. strain isolated from spacecraft assembly facility.</title>
        <authorList>
            <person name="Teixeira M."/>
            <person name="Chander A.M."/>
            <person name="Stajich J.E."/>
            <person name="Venkateswaran K."/>
        </authorList>
    </citation>
    <scope>NUCLEOTIDE SEQUENCE [LARGE SCALE GENOMIC DNA]</scope>
    <source>
        <strain evidence="1 2">FJI-L2-BK-P2</strain>
    </source>
</reference>
<dbReference type="EMBL" id="JAKLMC020000005">
    <property type="protein sequence ID" value="KAK5956197.1"/>
    <property type="molecule type" value="Genomic_DNA"/>
</dbReference>
<sequence length="316" mass="36971">MDITQKQSRLLCLPQELRDMIYDLIFANSHVAIKMPDIRVWNKTTLIFQEYSQKTMPGHPILYVCKQIYGELIMSHNSKRDRLWQDPMFSIDSTAALTILRPPFELTRRIRNLSLEDNELEQFVFFAPELNAIRTSPPTVEFRRLPALQKLTVHWHLLMGHNMWAIECHPGTLIKLLYFQKPFEFNLTIVATEIGTHRPLFLGWVVDDKIDFCYTPGVAANAQWEKDILNQLCLRPRHRLVTDGNNGATEVPVYSYGWLLDQLVASSTRRDLRLGHPRQIHTLQMGDLETIKQRILIDQSRWKVFEAAWMAWFGIT</sequence>
<comment type="caution">
    <text evidence="1">The sequence shown here is derived from an EMBL/GenBank/DDBJ whole genome shotgun (WGS) entry which is preliminary data.</text>
</comment>
<accession>A0AAN8IQL7</accession>
<protein>
    <submittedName>
        <fullName evidence="1">Uncharacterized protein</fullName>
    </submittedName>
</protein>
<dbReference type="AlphaFoldDB" id="A0AAN8IQL7"/>
<name>A0AAN8IQL7_9EURO</name>
<evidence type="ECO:0000313" key="1">
    <source>
        <dbReference type="EMBL" id="KAK5956197.1"/>
    </source>
</evidence>
<proteinExistence type="predicted"/>
<evidence type="ECO:0000313" key="2">
    <source>
        <dbReference type="Proteomes" id="UP001316803"/>
    </source>
</evidence>
<organism evidence="1 2">
    <name type="scientific">Knufia fluminis</name>
    <dbReference type="NCBI Taxonomy" id="191047"/>
    <lineage>
        <taxon>Eukaryota</taxon>
        <taxon>Fungi</taxon>
        <taxon>Dikarya</taxon>
        <taxon>Ascomycota</taxon>
        <taxon>Pezizomycotina</taxon>
        <taxon>Eurotiomycetes</taxon>
        <taxon>Chaetothyriomycetidae</taxon>
        <taxon>Chaetothyriales</taxon>
        <taxon>Trichomeriaceae</taxon>
        <taxon>Knufia</taxon>
    </lineage>
</organism>
<keyword evidence="2" id="KW-1185">Reference proteome</keyword>